<keyword evidence="1 2" id="KW-0238">DNA-binding</keyword>
<dbReference type="PANTHER" id="PTHR30055:SF200">
    <property type="entry name" value="HTH-TYPE TRANSCRIPTIONAL REPRESSOR BDCR"/>
    <property type="match status" value="1"/>
</dbReference>
<feature type="DNA-binding region" description="H-T-H motif" evidence="2">
    <location>
        <begin position="32"/>
        <end position="51"/>
    </location>
</feature>
<protein>
    <submittedName>
        <fullName evidence="4">Transcriptional regulator, TetR family</fullName>
    </submittedName>
</protein>
<evidence type="ECO:0000259" key="3">
    <source>
        <dbReference type="PROSITE" id="PS50977"/>
    </source>
</evidence>
<dbReference type="InterPro" id="IPR001647">
    <property type="entry name" value="HTH_TetR"/>
</dbReference>
<evidence type="ECO:0000313" key="4">
    <source>
        <dbReference type="EMBL" id="SMF90262.1"/>
    </source>
</evidence>
<reference evidence="4 5" key="1">
    <citation type="submission" date="2017-04" db="EMBL/GenBank/DDBJ databases">
        <authorList>
            <person name="Afonso C.L."/>
            <person name="Miller P.J."/>
            <person name="Scott M.A."/>
            <person name="Spackman E."/>
            <person name="Goraichik I."/>
            <person name="Dimitrov K.M."/>
            <person name="Suarez D.L."/>
            <person name="Swayne D.E."/>
        </authorList>
    </citation>
    <scope>NUCLEOTIDE SEQUENCE [LARGE SCALE GENOMIC DNA]</scope>
    <source>
        <strain evidence="4 5">A2P</strain>
    </source>
</reference>
<dbReference type="Gene3D" id="1.10.357.10">
    <property type="entry name" value="Tetracycline Repressor, domain 2"/>
    <property type="match status" value="1"/>
</dbReference>
<dbReference type="GO" id="GO:0000976">
    <property type="term" value="F:transcription cis-regulatory region binding"/>
    <property type="evidence" value="ECO:0007669"/>
    <property type="project" value="TreeGrafter"/>
</dbReference>
<dbReference type="PRINTS" id="PR00455">
    <property type="entry name" value="HTHTETR"/>
</dbReference>
<dbReference type="EMBL" id="FXAK01000009">
    <property type="protein sequence ID" value="SMF90262.1"/>
    <property type="molecule type" value="Genomic_DNA"/>
</dbReference>
<evidence type="ECO:0000256" key="1">
    <source>
        <dbReference type="ARBA" id="ARBA00023125"/>
    </source>
</evidence>
<evidence type="ECO:0000313" key="5">
    <source>
        <dbReference type="Proteomes" id="UP000192936"/>
    </source>
</evidence>
<gene>
    <name evidence="4" type="ORF">SAMN02982917_7019</name>
</gene>
<dbReference type="PROSITE" id="PS50977">
    <property type="entry name" value="HTH_TETR_2"/>
    <property type="match status" value="1"/>
</dbReference>
<organism evidence="4 5">
    <name type="scientific">Azospirillum oryzae</name>
    <dbReference type="NCBI Taxonomy" id="286727"/>
    <lineage>
        <taxon>Bacteria</taxon>
        <taxon>Pseudomonadati</taxon>
        <taxon>Pseudomonadota</taxon>
        <taxon>Alphaproteobacteria</taxon>
        <taxon>Rhodospirillales</taxon>
        <taxon>Azospirillaceae</taxon>
        <taxon>Azospirillum</taxon>
    </lineage>
</organism>
<sequence>MREGRIMRLPPRERILDAAEDLFFNSGIRRVTVDVIAAKAETTKAAVYRHFGSKENLIVEWIRIVTAQYAAIFDDLEKAHPGDPRAQLYGWAKHIADSLATTSHRGCPFINSIAELPDPNDPVRLLIEAHKKRQAQRVAVLCEGAGIPDPEAAAVEISFMLEGAQISTQNNSIPNAGEHVMRIISEILDRADRDKKKGSLKVVAKRAG</sequence>
<dbReference type="GO" id="GO:0003700">
    <property type="term" value="F:DNA-binding transcription factor activity"/>
    <property type="evidence" value="ECO:0007669"/>
    <property type="project" value="TreeGrafter"/>
</dbReference>
<dbReference type="Pfam" id="PF00440">
    <property type="entry name" value="TetR_N"/>
    <property type="match status" value="1"/>
</dbReference>
<dbReference type="InterPro" id="IPR036271">
    <property type="entry name" value="Tet_transcr_reg_TetR-rel_C_sf"/>
</dbReference>
<feature type="domain" description="HTH tetR-type" evidence="3">
    <location>
        <begin position="9"/>
        <end position="69"/>
    </location>
</feature>
<dbReference type="SUPFAM" id="SSF46689">
    <property type="entry name" value="Homeodomain-like"/>
    <property type="match status" value="1"/>
</dbReference>
<evidence type="ECO:0000256" key="2">
    <source>
        <dbReference type="PROSITE-ProRule" id="PRU00335"/>
    </source>
</evidence>
<dbReference type="InterPro" id="IPR050109">
    <property type="entry name" value="HTH-type_TetR-like_transc_reg"/>
</dbReference>
<dbReference type="Proteomes" id="UP000192936">
    <property type="component" value="Unassembled WGS sequence"/>
</dbReference>
<dbReference type="OrthoDB" id="9787680at2"/>
<name>A0A1X7HQ88_9PROT</name>
<dbReference type="SUPFAM" id="SSF48498">
    <property type="entry name" value="Tetracyclin repressor-like, C-terminal domain"/>
    <property type="match status" value="1"/>
</dbReference>
<dbReference type="AlphaFoldDB" id="A0A1X7HQ88"/>
<accession>A0A1X7HQ88</accession>
<dbReference type="PANTHER" id="PTHR30055">
    <property type="entry name" value="HTH-TYPE TRANSCRIPTIONAL REGULATOR RUTR"/>
    <property type="match status" value="1"/>
</dbReference>
<dbReference type="RefSeq" id="WP_085091772.1">
    <property type="nucleotide sequence ID" value="NZ_FXAK01000009.1"/>
</dbReference>
<dbReference type="InterPro" id="IPR009057">
    <property type="entry name" value="Homeodomain-like_sf"/>
</dbReference>
<dbReference type="STRING" id="286727.SAMN02982917_7019"/>
<proteinExistence type="predicted"/>